<dbReference type="Gene3D" id="1.20.1250.20">
    <property type="entry name" value="MFS general substrate transporter like domains"/>
    <property type="match status" value="2"/>
</dbReference>
<dbReference type="SUPFAM" id="SSF103473">
    <property type="entry name" value="MFS general substrate transporter"/>
    <property type="match status" value="1"/>
</dbReference>
<gene>
    <name evidence="6" type="ORF">UFOPK1503_00811</name>
</gene>
<keyword evidence="3 5" id="KW-1133">Transmembrane helix</keyword>
<dbReference type="InterPro" id="IPR036259">
    <property type="entry name" value="MFS_trans_sf"/>
</dbReference>
<evidence type="ECO:0000256" key="2">
    <source>
        <dbReference type="ARBA" id="ARBA00022692"/>
    </source>
</evidence>
<dbReference type="InterPro" id="IPR051788">
    <property type="entry name" value="MFS_Transporter"/>
</dbReference>
<accession>A0A6J6C9D1</accession>
<feature type="transmembrane region" description="Helical" evidence="5">
    <location>
        <begin position="212"/>
        <end position="233"/>
    </location>
</feature>
<evidence type="ECO:0000256" key="4">
    <source>
        <dbReference type="ARBA" id="ARBA00023136"/>
    </source>
</evidence>
<feature type="transmembrane region" description="Helical" evidence="5">
    <location>
        <begin position="370"/>
        <end position="391"/>
    </location>
</feature>
<sequence length="423" mass="45351">MQKLPGARLRKAQISSLFIFILMGHAALASVAWVPEFIDRLGVSFVTWGTIIGFGVVGSIAPLLFASRLIMRFGARPVIRIANYGGMFFLISLSWSNDPAIWMIFNIFFNFFMSLLGVSVNSAAVLLQKQITKNIIGRMHAGWSLGAVAAAITGALATVFITLELFLIIVAIVTILLFEVSLRWLLSPAEDGHVEERANVVKRKFYQMPSQLWLLAFGLFAAIYPEVAVIDWAAVFARDVLNADLALRSVPFGVFMVGMIVGRLSMTRLAERFHPHTLASRGAFLAAIAMAVAALFAEPVADANPTLGLIFGSILWGLAGLGLAPASPAFFSAGGHVPGVSTAWAVSRLSLFNSAVAIFAKAFMGALVEGVGLSNAFFFPVILALISAVIAEQFAKRAKKNELENAAPPTGPISIVPSPDDAR</sequence>
<evidence type="ECO:0000256" key="1">
    <source>
        <dbReference type="ARBA" id="ARBA00004141"/>
    </source>
</evidence>
<feature type="transmembrane region" description="Helical" evidence="5">
    <location>
        <begin position="343"/>
        <end position="364"/>
    </location>
</feature>
<dbReference type="GO" id="GO:0022857">
    <property type="term" value="F:transmembrane transporter activity"/>
    <property type="evidence" value="ECO:0007669"/>
    <property type="project" value="InterPro"/>
</dbReference>
<feature type="transmembrane region" description="Helical" evidence="5">
    <location>
        <begin position="166"/>
        <end position="186"/>
    </location>
</feature>
<keyword evidence="2 5" id="KW-0812">Transmembrane</keyword>
<dbReference type="InterPro" id="IPR011701">
    <property type="entry name" value="MFS"/>
</dbReference>
<evidence type="ECO:0000313" key="6">
    <source>
        <dbReference type="EMBL" id="CAB4547980.1"/>
    </source>
</evidence>
<dbReference type="AlphaFoldDB" id="A0A6J6C9D1"/>
<dbReference type="Pfam" id="PF07690">
    <property type="entry name" value="MFS_1"/>
    <property type="match status" value="1"/>
</dbReference>
<feature type="transmembrane region" description="Helical" evidence="5">
    <location>
        <begin position="45"/>
        <end position="66"/>
    </location>
</feature>
<evidence type="ECO:0000256" key="3">
    <source>
        <dbReference type="ARBA" id="ARBA00022989"/>
    </source>
</evidence>
<protein>
    <submittedName>
        <fullName evidence="6">Unannotated protein</fullName>
    </submittedName>
</protein>
<name>A0A6J6C9D1_9ZZZZ</name>
<dbReference type="PANTHER" id="PTHR23514">
    <property type="entry name" value="BYPASS OF STOP CODON PROTEIN 6"/>
    <property type="match status" value="1"/>
</dbReference>
<dbReference type="EMBL" id="CAEZST010000012">
    <property type="protein sequence ID" value="CAB4547980.1"/>
    <property type="molecule type" value="Genomic_DNA"/>
</dbReference>
<feature type="transmembrane region" description="Helical" evidence="5">
    <location>
        <begin position="101"/>
        <end position="127"/>
    </location>
</feature>
<feature type="transmembrane region" description="Helical" evidence="5">
    <location>
        <begin position="245"/>
        <end position="266"/>
    </location>
</feature>
<proteinExistence type="predicted"/>
<feature type="transmembrane region" description="Helical" evidence="5">
    <location>
        <begin position="309"/>
        <end position="331"/>
    </location>
</feature>
<comment type="subcellular location">
    <subcellularLocation>
        <location evidence="1">Membrane</location>
        <topology evidence="1">Multi-pass membrane protein</topology>
    </subcellularLocation>
</comment>
<feature type="transmembrane region" description="Helical" evidence="5">
    <location>
        <begin position="12"/>
        <end position="33"/>
    </location>
</feature>
<evidence type="ECO:0000256" key="5">
    <source>
        <dbReference type="SAM" id="Phobius"/>
    </source>
</evidence>
<dbReference type="PANTHER" id="PTHR23514:SF13">
    <property type="entry name" value="INNER MEMBRANE PROTEIN YBJJ"/>
    <property type="match status" value="1"/>
</dbReference>
<feature type="transmembrane region" description="Helical" evidence="5">
    <location>
        <begin position="78"/>
        <end position="95"/>
    </location>
</feature>
<keyword evidence="4 5" id="KW-0472">Membrane</keyword>
<organism evidence="6">
    <name type="scientific">freshwater metagenome</name>
    <dbReference type="NCBI Taxonomy" id="449393"/>
    <lineage>
        <taxon>unclassified sequences</taxon>
        <taxon>metagenomes</taxon>
        <taxon>ecological metagenomes</taxon>
    </lineage>
</organism>
<feature type="transmembrane region" description="Helical" evidence="5">
    <location>
        <begin position="139"/>
        <end position="160"/>
    </location>
</feature>
<reference evidence="6" key="1">
    <citation type="submission" date="2020-05" db="EMBL/GenBank/DDBJ databases">
        <authorList>
            <person name="Chiriac C."/>
            <person name="Salcher M."/>
            <person name="Ghai R."/>
            <person name="Kavagutti S V."/>
        </authorList>
    </citation>
    <scope>NUCLEOTIDE SEQUENCE</scope>
</reference>
<dbReference type="GO" id="GO:0016020">
    <property type="term" value="C:membrane"/>
    <property type="evidence" value="ECO:0007669"/>
    <property type="project" value="UniProtKB-SubCell"/>
</dbReference>
<feature type="transmembrane region" description="Helical" evidence="5">
    <location>
        <begin position="278"/>
        <end position="297"/>
    </location>
</feature>